<feature type="domain" description="VHS" evidence="3">
    <location>
        <begin position="19"/>
        <end position="143"/>
    </location>
</feature>
<evidence type="ECO:0000313" key="5">
    <source>
        <dbReference type="EMBL" id="SLM36984.1"/>
    </source>
</evidence>
<dbReference type="GO" id="GO:0035091">
    <property type="term" value="F:phosphatidylinositol binding"/>
    <property type="evidence" value="ECO:0007669"/>
    <property type="project" value="InterPro"/>
</dbReference>
<dbReference type="InterPro" id="IPR008942">
    <property type="entry name" value="ENTH_VHS"/>
</dbReference>
<dbReference type="PANTHER" id="PTHR47789:SF1">
    <property type="entry name" value="LAS SEVENTEEN-BINDING PROTEIN 5"/>
    <property type="match status" value="1"/>
</dbReference>
<dbReference type="CDD" id="cd16980">
    <property type="entry name" value="VHS_Lsb5"/>
    <property type="match status" value="1"/>
</dbReference>
<feature type="region of interest" description="Disordered" evidence="2">
    <location>
        <begin position="309"/>
        <end position="416"/>
    </location>
</feature>
<accession>A0A1W5D1H0</accession>
<reference evidence="6" key="2">
    <citation type="submission" date="2017-03" db="EMBL/GenBank/DDBJ databases">
        <authorList>
            <person name="Sharma R."/>
            <person name="Thines M."/>
        </authorList>
    </citation>
    <scope>NUCLEOTIDE SEQUENCE [LARGE SCALE GENOMIC DNA]</scope>
</reference>
<evidence type="ECO:0000313" key="6">
    <source>
        <dbReference type="Proteomes" id="UP000192927"/>
    </source>
</evidence>
<dbReference type="GO" id="GO:0007015">
    <property type="term" value="P:actin filament organization"/>
    <property type="evidence" value="ECO:0007669"/>
    <property type="project" value="InterPro"/>
</dbReference>
<dbReference type="Proteomes" id="UP000324767">
    <property type="component" value="Unassembled WGS sequence"/>
</dbReference>
<dbReference type="EMBL" id="VXIT01000004">
    <property type="protein sequence ID" value="KAA6413420.1"/>
    <property type="molecule type" value="Genomic_DNA"/>
</dbReference>
<dbReference type="AlphaFoldDB" id="A0A1W5D1H0"/>
<name>A0A1W5D1H0_9LECA</name>
<dbReference type="SUPFAM" id="SSF48464">
    <property type="entry name" value="ENTH/VHS domain"/>
    <property type="match status" value="1"/>
</dbReference>
<feature type="region of interest" description="Disordered" evidence="2">
    <location>
        <begin position="147"/>
        <end position="215"/>
    </location>
</feature>
<evidence type="ECO:0000313" key="4">
    <source>
        <dbReference type="EMBL" id="KAA6413420.1"/>
    </source>
</evidence>
<sequence>MFSGPKKPYSAITVQIERLTGDQYEVDDFSGIVDLVEVVQLQDSGPTEAARAIRKKLKYGSIHKQLRALTILDGLIQNAGPRFQRAFADEPLLERLRVAATDSLSDDEVKSKCQGLFRQWAVSYKATPGMERIAALYKQLPQRKKAARQDQSQVLQETEADAQVENEPPSHRPSLSPTASSGSRLATLSSGPGLSGSSKVKSTKDGKKGKFKPFNLEKEKPQLLQTIASSSVASTNLMNSLKFINREHKRVSEDVETVNRFETCKVLRRQILRYIQLVESELWLGSLIHANDELVAALMTFEVLDKSLEDDSDSEDNSKAAVTSPASKTPGQRDAEQAFAGLSLGGVSVPSKPPRPGMTIAMPRANGKGRKEDSKEDEEEKDSDDFEEEDEDNPFADRNAVHTPKVERPGMTWREV</sequence>
<comment type="subunit">
    <text evidence="1">Component of the ESCRT-0 complex composed of HSE1 and VPS27.</text>
</comment>
<dbReference type="GO" id="GO:0006897">
    <property type="term" value="P:endocytosis"/>
    <property type="evidence" value="ECO:0007669"/>
    <property type="project" value="InterPro"/>
</dbReference>
<dbReference type="PROSITE" id="PS50179">
    <property type="entry name" value="VHS"/>
    <property type="match status" value="1"/>
</dbReference>
<reference evidence="5" key="1">
    <citation type="submission" date="2017-03" db="EMBL/GenBank/DDBJ databases">
        <authorList>
            <person name="Afonso C.L."/>
            <person name="Miller P.J."/>
            <person name="Scott M.A."/>
            <person name="Spackman E."/>
            <person name="Goraichik I."/>
            <person name="Dimitrov K.M."/>
            <person name="Suarez D.L."/>
            <person name="Swayne D.E."/>
        </authorList>
    </citation>
    <scope>NUCLEOTIDE SEQUENCE [LARGE SCALE GENOMIC DNA]</scope>
</reference>
<proteinExistence type="predicted"/>
<feature type="compositionally biased region" description="Acidic residues" evidence="2">
    <location>
        <begin position="375"/>
        <end position="394"/>
    </location>
</feature>
<feature type="compositionally biased region" description="Polar residues" evidence="2">
    <location>
        <begin position="320"/>
        <end position="330"/>
    </location>
</feature>
<dbReference type="GO" id="GO:0043130">
    <property type="term" value="F:ubiquitin binding"/>
    <property type="evidence" value="ECO:0007669"/>
    <property type="project" value="InterPro"/>
</dbReference>
<dbReference type="CDD" id="cd14232">
    <property type="entry name" value="GAT_LSB5"/>
    <property type="match status" value="1"/>
</dbReference>
<feature type="compositionally biased region" description="Basic and acidic residues" evidence="2">
    <location>
        <begin position="404"/>
        <end position="416"/>
    </location>
</feature>
<dbReference type="InterPro" id="IPR002014">
    <property type="entry name" value="VHS_dom"/>
</dbReference>
<evidence type="ECO:0000256" key="1">
    <source>
        <dbReference type="ARBA" id="ARBA00011446"/>
    </source>
</evidence>
<dbReference type="Proteomes" id="UP000192927">
    <property type="component" value="Unassembled WGS sequence"/>
</dbReference>
<dbReference type="GO" id="GO:0030479">
    <property type="term" value="C:actin cortical patch"/>
    <property type="evidence" value="ECO:0007669"/>
    <property type="project" value="TreeGrafter"/>
</dbReference>
<protein>
    <submittedName>
        <fullName evidence="4">VHS domain-containing</fullName>
    </submittedName>
    <submittedName>
        <fullName evidence="5">VHS subgroup</fullName>
    </submittedName>
</protein>
<gene>
    <name evidence="4" type="ORF">FRX48_03166</name>
</gene>
<dbReference type="GO" id="GO:0051666">
    <property type="term" value="P:actin cortical patch localization"/>
    <property type="evidence" value="ECO:0007669"/>
    <property type="project" value="TreeGrafter"/>
</dbReference>
<dbReference type="PANTHER" id="PTHR47789">
    <property type="entry name" value="LAS SEVENTEEN-BINDING PROTEIN 5"/>
    <property type="match status" value="1"/>
</dbReference>
<dbReference type="GO" id="GO:0007034">
    <property type="term" value="P:vacuolar transport"/>
    <property type="evidence" value="ECO:0007669"/>
    <property type="project" value="UniProtKB-ARBA"/>
</dbReference>
<evidence type="ECO:0000259" key="3">
    <source>
        <dbReference type="PROSITE" id="PS50179"/>
    </source>
</evidence>
<dbReference type="Pfam" id="PF00790">
    <property type="entry name" value="VHS"/>
    <property type="match status" value="1"/>
</dbReference>
<dbReference type="InterPro" id="IPR045007">
    <property type="entry name" value="LSB5"/>
</dbReference>
<feature type="compositionally biased region" description="Polar residues" evidence="2">
    <location>
        <begin position="173"/>
        <end position="187"/>
    </location>
</feature>
<feature type="compositionally biased region" description="Low complexity" evidence="2">
    <location>
        <begin position="188"/>
        <end position="200"/>
    </location>
</feature>
<dbReference type="InterPro" id="IPR044103">
    <property type="entry name" value="GAT_LSB5"/>
</dbReference>
<dbReference type="Gene3D" id="1.25.40.90">
    <property type="match status" value="1"/>
</dbReference>
<organism evidence="5 6">
    <name type="scientific">Lasallia pustulata</name>
    <dbReference type="NCBI Taxonomy" id="136370"/>
    <lineage>
        <taxon>Eukaryota</taxon>
        <taxon>Fungi</taxon>
        <taxon>Dikarya</taxon>
        <taxon>Ascomycota</taxon>
        <taxon>Pezizomycotina</taxon>
        <taxon>Lecanoromycetes</taxon>
        <taxon>OSLEUM clade</taxon>
        <taxon>Umbilicariomycetidae</taxon>
        <taxon>Umbilicariales</taxon>
        <taxon>Umbilicariaceae</taxon>
        <taxon>Lasallia</taxon>
    </lineage>
</organism>
<dbReference type="SMART" id="SM00288">
    <property type="entry name" value="VHS"/>
    <property type="match status" value="1"/>
</dbReference>
<evidence type="ECO:0000313" key="7">
    <source>
        <dbReference type="Proteomes" id="UP000324767"/>
    </source>
</evidence>
<evidence type="ECO:0000256" key="2">
    <source>
        <dbReference type="SAM" id="MobiDB-lite"/>
    </source>
</evidence>
<dbReference type="OrthoDB" id="10068368at2759"/>
<dbReference type="SUPFAM" id="SSF89009">
    <property type="entry name" value="GAT-like domain"/>
    <property type="match status" value="1"/>
</dbReference>
<reference evidence="4 7" key="3">
    <citation type="submission" date="2019-09" db="EMBL/GenBank/DDBJ databases">
        <title>The hologenome of the rock-dwelling lichen Lasallia pustulata.</title>
        <authorList>
            <person name="Greshake Tzovaras B."/>
            <person name="Segers F."/>
            <person name="Bicker A."/>
            <person name="Dal Grande F."/>
            <person name="Otte J."/>
            <person name="Hankeln T."/>
            <person name="Schmitt I."/>
            <person name="Ebersberger I."/>
        </authorList>
    </citation>
    <scope>NUCLEOTIDE SEQUENCE [LARGE SCALE GENOMIC DNA]</scope>
    <source>
        <strain evidence="4">A1-1</strain>
    </source>
</reference>
<keyword evidence="6" id="KW-1185">Reference proteome</keyword>
<dbReference type="EMBL" id="FWEW01001411">
    <property type="protein sequence ID" value="SLM36984.1"/>
    <property type="molecule type" value="Genomic_DNA"/>
</dbReference>